<name>A0A8T1E671_9STRA</name>
<dbReference type="Proteomes" id="UP000736787">
    <property type="component" value="Unassembled WGS sequence"/>
</dbReference>
<accession>A0A8T1E671</accession>
<protein>
    <submittedName>
        <fullName evidence="1">Uncharacterized protein</fullName>
    </submittedName>
</protein>
<sequence>MALQQGLVASLSTPHRVHWVVNASENKLCFMMMPPLRLSHAVCMKQHSTLQ</sequence>
<comment type="caution">
    <text evidence="1">The sequence shown here is derived from an EMBL/GenBank/DDBJ whole genome shotgun (WGS) entry which is preliminary data.</text>
</comment>
<dbReference type="EMBL" id="RCMK01000082">
    <property type="protein sequence ID" value="KAG2949859.1"/>
    <property type="molecule type" value="Genomic_DNA"/>
</dbReference>
<organism evidence="1 2">
    <name type="scientific">Phytophthora cactorum</name>
    <dbReference type="NCBI Taxonomy" id="29920"/>
    <lineage>
        <taxon>Eukaryota</taxon>
        <taxon>Sar</taxon>
        <taxon>Stramenopiles</taxon>
        <taxon>Oomycota</taxon>
        <taxon>Peronosporomycetes</taxon>
        <taxon>Peronosporales</taxon>
        <taxon>Peronosporaceae</taxon>
        <taxon>Phytophthora</taxon>
    </lineage>
</organism>
<reference evidence="1" key="1">
    <citation type="submission" date="2018-10" db="EMBL/GenBank/DDBJ databases">
        <title>Effector identification in a new, highly contiguous assembly of the strawberry crown rot pathogen Phytophthora cactorum.</title>
        <authorList>
            <person name="Armitage A.D."/>
            <person name="Nellist C.F."/>
            <person name="Bates H."/>
            <person name="Vickerstaff R.J."/>
            <person name="Harrison R.J."/>
        </authorList>
    </citation>
    <scope>NUCLEOTIDE SEQUENCE</scope>
    <source>
        <strain evidence="1">4040</strain>
    </source>
</reference>
<dbReference type="AlphaFoldDB" id="A0A8T1E671"/>
<evidence type="ECO:0000313" key="1">
    <source>
        <dbReference type="EMBL" id="KAG2949859.1"/>
    </source>
</evidence>
<gene>
    <name evidence="1" type="ORF">PC117_g4882</name>
</gene>
<evidence type="ECO:0000313" key="2">
    <source>
        <dbReference type="Proteomes" id="UP000736787"/>
    </source>
</evidence>
<proteinExistence type="predicted"/>